<evidence type="ECO:0000256" key="1">
    <source>
        <dbReference type="SAM" id="MobiDB-lite"/>
    </source>
</evidence>
<organism evidence="2 3">
    <name type="scientific">Streptomyces monticola</name>
    <dbReference type="NCBI Taxonomy" id="2666263"/>
    <lineage>
        <taxon>Bacteria</taxon>
        <taxon>Bacillati</taxon>
        <taxon>Actinomycetota</taxon>
        <taxon>Actinomycetes</taxon>
        <taxon>Kitasatosporales</taxon>
        <taxon>Streptomycetaceae</taxon>
        <taxon>Streptomyces</taxon>
    </lineage>
</organism>
<name>A0ABW2JTV6_9ACTN</name>
<keyword evidence="3" id="KW-1185">Reference proteome</keyword>
<protein>
    <submittedName>
        <fullName evidence="2">Uncharacterized protein</fullName>
    </submittedName>
</protein>
<reference evidence="3" key="1">
    <citation type="journal article" date="2019" name="Int. J. Syst. Evol. Microbiol.">
        <title>The Global Catalogue of Microorganisms (GCM) 10K type strain sequencing project: providing services to taxonomists for standard genome sequencing and annotation.</title>
        <authorList>
            <consortium name="The Broad Institute Genomics Platform"/>
            <consortium name="The Broad Institute Genome Sequencing Center for Infectious Disease"/>
            <person name="Wu L."/>
            <person name="Ma J."/>
        </authorList>
    </citation>
    <scope>NUCLEOTIDE SEQUENCE [LARGE SCALE GENOMIC DNA]</scope>
    <source>
        <strain evidence="3">SYNS20</strain>
    </source>
</reference>
<feature type="region of interest" description="Disordered" evidence="1">
    <location>
        <begin position="44"/>
        <end position="64"/>
    </location>
</feature>
<proteinExistence type="predicted"/>
<sequence length="64" mass="6760">MAQRVTGTEGFLDRGPIARHARDVAGLLAGGNPQEKVEIDLGNHLIRTSTPRTSTPHSSRPTGG</sequence>
<accession>A0ABW2JTV6</accession>
<dbReference type="Proteomes" id="UP001596523">
    <property type="component" value="Unassembled WGS sequence"/>
</dbReference>
<dbReference type="RefSeq" id="WP_381837268.1">
    <property type="nucleotide sequence ID" value="NZ_JBHTCF010000018.1"/>
</dbReference>
<feature type="compositionally biased region" description="Low complexity" evidence="1">
    <location>
        <begin position="47"/>
        <end position="64"/>
    </location>
</feature>
<dbReference type="EMBL" id="JBHTCF010000018">
    <property type="protein sequence ID" value="MFC7308868.1"/>
    <property type="molecule type" value="Genomic_DNA"/>
</dbReference>
<comment type="caution">
    <text evidence="2">The sequence shown here is derived from an EMBL/GenBank/DDBJ whole genome shotgun (WGS) entry which is preliminary data.</text>
</comment>
<evidence type="ECO:0000313" key="3">
    <source>
        <dbReference type="Proteomes" id="UP001596523"/>
    </source>
</evidence>
<gene>
    <name evidence="2" type="ORF">ACFQVC_32220</name>
</gene>
<evidence type="ECO:0000313" key="2">
    <source>
        <dbReference type="EMBL" id="MFC7308868.1"/>
    </source>
</evidence>